<dbReference type="SUPFAM" id="SSF52317">
    <property type="entry name" value="Class I glutamine amidotransferase-like"/>
    <property type="match status" value="1"/>
</dbReference>
<gene>
    <name evidence="1" type="ORF">ACFQ2I_22395</name>
</gene>
<dbReference type="InterPro" id="IPR018695">
    <property type="entry name" value="DUF2194"/>
</dbReference>
<name>A0ABW3HX03_9BACL</name>
<dbReference type="CDD" id="cd10924">
    <property type="entry name" value="CE4_COG4878"/>
    <property type="match status" value="1"/>
</dbReference>
<organism evidence="1 2">
    <name type="scientific">Paenibacillus chungangensis</name>
    <dbReference type="NCBI Taxonomy" id="696535"/>
    <lineage>
        <taxon>Bacteria</taxon>
        <taxon>Bacillati</taxon>
        <taxon>Bacillota</taxon>
        <taxon>Bacilli</taxon>
        <taxon>Bacillales</taxon>
        <taxon>Paenibacillaceae</taxon>
        <taxon>Paenibacillus</taxon>
    </lineage>
</organism>
<dbReference type="Proteomes" id="UP001596989">
    <property type="component" value="Unassembled WGS sequence"/>
</dbReference>
<dbReference type="Pfam" id="PF09960">
    <property type="entry name" value="DUF2194"/>
    <property type="match status" value="2"/>
</dbReference>
<reference evidence="2" key="1">
    <citation type="journal article" date="2019" name="Int. J. Syst. Evol. Microbiol.">
        <title>The Global Catalogue of Microorganisms (GCM) 10K type strain sequencing project: providing services to taxonomists for standard genome sequencing and annotation.</title>
        <authorList>
            <consortium name="The Broad Institute Genomics Platform"/>
            <consortium name="The Broad Institute Genome Sequencing Center for Infectious Disease"/>
            <person name="Wu L."/>
            <person name="Ma J."/>
        </authorList>
    </citation>
    <scope>NUCLEOTIDE SEQUENCE [LARGE SCALE GENOMIC DNA]</scope>
    <source>
        <strain evidence="2">CCUG 59129</strain>
    </source>
</reference>
<comment type="caution">
    <text evidence="1">The sequence shown here is derived from an EMBL/GenBank/DDBJ whole genome shotgun (WGS) entry which is preliminary data.</text>
</comment>
<protein>
    <submittedName>
        <fullName evidence="1">DUF2194 domain-containing protein</fullName>
    </submittedName>
</protein>
<dbReference type="InterPro" id="IPR011330">
    <property type="entry name" value="Glyco_hydro/deAcase_b/a-brl"/>
</dbReference>
<dbReference type="EMBL" id="JBHTJZ010000071">
    <property type="protein sequence ID" value="MFD0962095.1"/>
    <property type="molecule type" value="Genomic_DNA"/>
</dbReference>
<evidence type="ECO:0000313" key="1">
    <source>
        <dbReference type="EMBL" id="MFD0962095.1"/>
    </source>
</evidence>
<keyword evidence="2" id="KW-1185">Reference proteome</keyword>
<dbReference type="RefSeq" id="WP_377568279.1">
    <property type="nucleotide sequence ID" value="NZ_JBHTJZ010000071.1"/>
</dbReference>
<dbReference type="Gene3D" id="3.20.20.370">
    <property type="entry name" value="Glycoside hydrolase/deacetylase"/>
    <property type="match status" value="1"/>
</dbReference>
<accession>A0ABW3HX03</accession>
<dbReference type="InterPro" id="IPR029062">
    <property type="entry name" value="Class_I_gatase-like"/>
</dbReference>
<evidence type="ECO:0000313" key="2">
    <source>
        <dbReference type="Proteomes" id="UP001596989"/>
    </source>
</evidence>
<sequence>MQSENKFKRNIIFILLFILMLGVFIQVSRSQFILRFNQNDRFLEEYDALMSLKEQTGEQAGFAMTDELYCVTYSGQVEESVGLKDNTVRMLQYMKRDSLEVNVAEDVIDYGACTSVLLTTAELSDIGDVDALIEFVNNGGSAFLMTMPEVDDSFHQLYRRLGITDFLYADESTGIELTSNILIGENGLRTGEGYLYNTSLYLELDHEATLLAKSLEGIPLMWHRDYGQGRFLVFNGNMLHLKHSRGLIASGISMLQKEFIYPVFNAKLFYIDDFPAPYSKGTEPVIYREYGVDNITFFRNVWWPDMLKAAKRYDVKYTAALIQSYWEDVLPPYDNPGDEEKHNLISYGREVIKSGGEIGIHGYNHQSLTVDEEISSTFDYDSWRSQEEMEAAIRVVLNYLEEAFPNYKALSYVPPSNVLGPEGRKALKAAWPDLAVIASLYDTDHSGNAFVQEYEIGDDGILDMPRITSGYFETSYNRWLEANTITSLGIMSHFIHPDDLLEEARGLNKSWSKLYEDFTGMLGRLDRTYPWLRDMTSAEAGLDMTRMLQSQVSTVFDDNQLRGEVINYEAPLYFIMRTERQIKRQSHSTAQKIDENTYLVKVTGPEFAIGLGGGEA</sequence>
<proteinExistence type="predicted"/>
<dbReference type="SUPFAM" id="SSF88713">
    <property type="entry name" value="Glycoside hydrolase/deacetylase"/>
    <property type="match status" value="1"/>
</dbReference>